<feature type="domain" description="L,D-TPase catalytic" evidence="8">
    <location>
        <begin position="34"/>
        <end position="175"/>
    </location>
</feature>
<keyword evidence="4 7" id="KW-0133">Cell shape</keyword>
<accession>A0A3S5GY06</accession>
<dbReference type="GO" id="GO:0008360">
    <property type="term" value="P:regulation of cell shape"/>
    <property type="evidence" value="ECO:0007669"/>
    <property type="project" value="UniProtKB-UniRule"/>
</dbReference>
<proteinExistence type="inferred from homology"/>
<dbReference type="SUPFAM" id="SSF141523">
    <property type="entry name" value="L,D-transpeptidase catalytic domain-like"/>
    <property type="match status" value="1"/>
</dbReference>
<name>A0A3S5GY06_9BACT</name>
<evidence type="ECO:0000256" key="5">
    <source>
        <dbReference type="ARBA" id="ARBA00022984"/>
    </source>
</evidence>
<dbReference type="PANTHER" id="PTHR36699">
    <property type="entry name" value="LD-TRANSPEPTIDASE"/>
    <property type="match status" value="1"/>
</dbReference>
<comment type="similarity">
    <text evidence="2">Belongs to the YkuD family.</text>
</comment>
<evidence type="ECO:0000256" key="3">
    <source>
        <dbReference type="ARBA" id="ARBA00022679"/>
    </source>
</evidence>
<comment type="pathway">
    <text evidence="1 7">Cell wall biogenesis; peptidoglycan biosynthesis.</text>
</comment>
<feature type="active site" description="Nucleophile" evidence="7">
    <location>
        <position position="151"/>
    </location>
</feature>
<dbReference type="Pfam" id="PF03734">
    <property type="entry name" value="YkuD"/>
    <property type="match status" value="1"/>
</dbReference>
<evidence type="ECO:0000259" key="8">
    <source>
        <dbReference type="PROSITE" id="PS52029"/>
    </source>
</evidence>
<dbReference type="Gene3D" id="2.40.440.10">
    <property type="entry name" value="L,D-transpeptidase catalytic domain-like"/>
    <property type="match status" value="1"/>
</dbReference>
<evidence type="ECO:0000256" key="1">
    <source>
        <dbReference type="ARBA" id="ARBA00004752"/>
    </source>
</evidence>
<protein>
    <recommendedName>
        <fullName evidence="8">L,D-TPase catalytic domain-containing protein</fullName>
    </recommendedName>
</protein>
<feature type="active site" description="Proton donor/acceptor" evidence="7">
    <location>
        <position position="131"/>
    </location>
</feature>
<keyword evidence="3" id="KW-0808">Transferase</keyword>
<keyword evidence="6 7" id="KW-0961">Cell wall biogenesis/degradation</keyword>
<organism evidence="9">
    <name type="scientific">Chondromyces catenulatus</name>
    <dbReference type="NCBI Taxonomy" id="1653841"/>
    <lineage>
        <taxon>Bacteria</taxon>
        <taxon>Pseudomonadati</taxon>
        <taxon>Myxococcota</taxon>
        <taxon>Polyangia</taxon>
        <taxon>Polyangiales</taxon>
        <taxon>Polyangiaceae</taxon>
        <taxon>Chondromyces</taxon>
    </lineage>
</organism>
<dbReference type="EMBL" id="MH908917">
    <property type="protein sequence ID" value="AYM54107.1"/>
    <property type="molecule type" value="Genomic_DNA"/>
</dbReference>
<sequence length="176" mass="19183">MNPLLALFFLAPLVDPSLPHLTAPAPKPTSDAVTLVRVDKSEHRLELVAGDRVVRRYAVAIGSGGAGPKRFEGDKTTPVGAYRIKGRFKSQFHQFLNVSYPNDEDRARFAERKRRGEVPPGRGIGHSIGIHGVGSADLAGAHKQSDWTHGCIALDDDEIDELSRLVKDDTPLLITD</sequence>
<evidence type="ECO:0000313" key="9">
    <source>
        <dbReference type="EMBL" id="AYM54107.1"/>
    </source>
</evidence>
<dbReference type="GO" id="GO:0071555">
    <property type="term" value="P:cell wall organization"/>
    <property type="evidence" value="ECO:0007669"/>
    <property type="project" value="UniProtKB-UniRule"/>
</dbReference>
<dbReference type="GO" id="GO:0009252">
    <property type="term" value="P:peptidoglycan biosynthetic process"/>
    <property type="evidence" value="ECO:0007669"/>
    <property type="project" value="UniProtKB-UniPathway"/>
</dbReference>
<dbReference type="InterPro" id="IPR038063">
    <property type="entry name" value="Transpep_catalytic_dom"/>
</dbReference>
<evidence type="ECO:0000256" key="2">
    <source>
        <dbReference type="ARBA" id="ARBA00005992"/>
    </source>
</evidence>
<dbReference type="CDD" id="cd16913">
    <property type="entry name" value="YkuD_like"/>
    <property type="match status" value="1"/>
</dbReference>
<dbReference type="PANTHER" id="PTHR36699:SF1">
    <property type="entry name" value="L,D-TRANSPEPTIDASE YAFK-RELATED"/>
    <property type="match status" value="1"/>
</dbReference>
<evidence type="ECO:0000256" key="7">
    <source>
        <dbReference type="PROSITE-ProRule" id="PRU01373"/>
    </source>
</evidence>
<dbReference type="GO" id="GO:0016740">
    <property type="term" value="F:transferase activity"/>
    <property type="evidence" value="ECO:0007669"/>
    <property type="project" value="UniProtKB-KW"/>
</dbReference>
<dbReference type="InterPro" id="IPR005490">
    <property type="entry name" value="LD_TPept_cat_dom"/>
</dbReference>
<reference evidence="9" key="1">
    <citation type="journal article" date="2018" name="J. Ind. Microbiol. Biotechnol.">
        <title>Genome mining reveals uncommon alkylpyrones as type III PKS products from myxobacteria.</title>
        <authorList>
            <person name="Hug J.J."/>
            <person name="Panter F."/>
            <person name="Krug D."/>
            <person name="Muller R."/>
        </authorList>
    </citation>
    <scope>NUCLEOTIDE SEQUENCE</scope>
    <source>
        <strain evidence="9">Sp. MSr9030</strain>
    </source>
</reference>
<evidence type="ECO:0000256" key="4">
    <source>
        <dbReference type="ARBA" id="ARBA00022960"/>
    </source>
</evidence>
<dbReference type="GO" id="GO:0004180">
    <property type="term" value="F:carboxypeptidase activity"/>
    <property type="evidence" value="ECO:0007669"/>
    <property type="project" value="UniProtKB-ARBA"/>
</dbReference>
<dbReference type="AlphaFoldDB" id="A0A3S5GY06"/>
<keyword evidence="5 7" id="KW-0573">Peptidoglycan synthesis</keyword>
<dbReference type="UniPathway" id="UPA00219"/>
<evidence type="ECO:0000256" key="6">
    <source>
        <dbReference type="ARBA" id="ARBA00023316"/>
    </source>
</evidence>
<dbReference type="PROSITE" id="PS52029">
    <property type="entry name" value="LD_TPASE"/>
    <property type="match status" value="1"/>
</dbReference>